<feature type="region of interest" description="Disordered" evidence="1">
    <location>
        <begin position="118"/>
        <end position="163"/>
    </location>
</feature>
<reference evidence="3 4" key="1">
    <citation type="submission" date="2022-12" db="EMBL/GenBank/DDBJ databases">
        <title>Chromosome-level genome of Tegillarca granosa.</title>
        <authorList>
            <person name="Kim J."/>
        </authorList>
    </citation>
    <scope>NUCLEOTIDE SEQUENCE [LARGE SCALE GENOMIC DNA]</scope>
    <source>
        <strain evidence="3">Teg-2019</strain>
        <tissue evidence="3">Adductor muscle</tissue>
    </source>
</reference>
<feature type="region of interest" description="Disordered" evidence="1">
    <location>
        <begin position="168"/>
        <end position="187"/>
    </location>
</feature>
<evidence type="ECO:0000256" key="2">
    <source>
        <dbReference type="SAM" id="Phobius"/>
    </source>
</evidence>
<comment type="caution">
    <text evidence="3">The sequence shown here is derived from an EMBL/GenBank/DDBJ whole genome shotgun (WGS) entry which is preliminary data.</text>
</comment>
<sequence>MSSLHTCATVHYKRVKFNFLITLTMGTLINQSQMGDLENGLKDLKRSRLMNVQEFKDMYNAIDRHHRDLKLKTAQQRESLKQVYTWFKLNRHTLHSGPHFGKVHHKKEAEDILKLCTTPRTNNQPPKTTTKKSKNVWTDGNKPKDDQNKNMSTTVRLTSAGSSAKRFFQSESPASKMTGGDSFTPRDPFATELPSSKDYVSDYLFSNFLPQSAGKMEFTADDFVSPYADGPEPETYSTNLHFNTNFFHPKIFLSKNDIFNKYLWNLTINTSKLILQNKQVISIFNGIFLFFFCFFFLSFEQNNSLTIEIEILILHQGLGIQGIINACEVSMLNCTIF</sequence>
<proteinExistence type="predicted"/>
<organism evidence="3 4">
    <name type="scientific">Tegillarca granosa</name>
    <name type="common">Malaysian cockle</name>
    <name type="synonym">Anadara granosa</name>
    <dbReference type="NCBI Taxonomy" id="220873"/>
    <lineage>
        <taxon>Eukaryota</taxon>
        <taxon>Metazoa</taxon>
        <taxon>Spiralia</taxon>
        <taxon>Lophotrochozoa</taxon>
        <taxon>Mollusca</taxon>
        <taxon>Bivalvia</taxon>
        <taxon>Autobranchia</taxon>
        <taxon>Pteriomorphia</taxon>
        <taxon>Arcoida</taxon>
        <taxon>Arcoidea</taxon>
        <taxon>Arcidae</taxon>
        <taxon>Tegillarca</taxon>
    </lineage>
</organism>
<dbReference type="EMBL" id="JARBDR010000923">
    <property type="protein sequence ID" value="KAJ8298471.1"/>
    <property type="molecule type" value="Genomic_DNA"/>
</dbReference>
<feature type="compositionally biased region" description="Polar residues" evidence="1">
    <location>
        <begin position="149"/>
        <end position="162"/>
    </location>
</feature>
<evidence type="ECO:0000313" key="4">
    <source>
        <dbReference type="Proteomes" id="UP001217089"/>
    </source>
</evidence>
<accession>A0ABQ9E234</accession>
<evidence type="ECO:0000256" key="1">
    <source>
        <dbReference type="SAM" id="MobiDB-lite"/>
    </source>
</evidence>
<feature type="compositionally biased region" description="Low complexity" evidence="1">
    <location>
        <begin position="118"/>
        <end position="128"/>
    </location>
</feature>
<keyword evidence="2" id="KW-1133">Transmembrane helix</keyword>
<dbReference type="Proteomes" id="UP001217089">
    <property type="component" value="Unassembled WGS sequence"/>
</dbReference>
<feature type="transmembrane region" description="Helical" evidence="2">
    <location>
        <begin position="280"/>
        <end position="299"/>
    </location>
</feature>
<name>A0ABQ9E234_TEGGR</name>
<gene>
    <name evidence="3" type="ORF">KUTeg_025002</name>
</gene>
<evidence type="ECO:0000313" key="3">
    <source>
        <dbReference type="EMBL" id="KAJ8298471.1"/>
    </source>
</evidence>
<keyword evidence="2" id="KW-0472">Membrane</keyword>
<protein>
    <submittedName>
        <fullName evidence="3">Uncharacterized protein</fullName>
    </submittedName>
</protein>
<keyword evidence="4" id="KW-1185">Reference proteome</keyword>
<keyword evidence="2" id="KW-0812">Transmembrane</keyword>